<evidence type="ECO:0000256" key="3">
    <source>
        <dbReference type="ARBA" id="ARBA00022448"/>
    </source>
</evidence>
<dbReference type="OrthoDB" id="3782574at2"/>
<feature type="transmembrane region" description="Helical" evidence="8">
    <location>
        <begin position="100"/>
        <end position="117"/>
    </location>
</feature>
<dbReference type="EMBL" id="VFOW01000001">
    <property type="protein sequence ID" value="TQL75192.1"/>
    <property type="molecule type" value="Genomic_DNA"/>
</dbReference>
<evidence type="ECO:0000313" key="9">
    <source>
        <dbReference type="EMBL" id="TQL75192.1"/>
    </source>
</evidence>
<evidence type="ECO:0000256" key="8">
    <source>
        <dbReference type="RuleBase" id="RU363041"/>
    </source>
</evidence>
<feature type="transmembrane region" description="Helical" evidence="8">
    <location>
        <begin position="187"/>
        <end position="220"/>
    </location>
</feature>
<comment type="similarity">
    <text evidence="2 8">Belongs to the 4-toluene sulfonate uptake permease (TSUP) (TC 2.A.102) family.</text>
</comment>
<name>A0A543ARI3_9ACTN</name>
<feature type="transmembrane region" description="Helical" evidence="8">
    <location>
        <begin position="75"/>
        <end position="94"/>
    </location>
</feature>
<keyword evidence="7 8" id="KW-0472">Membrane</keyword>
<sequence>MEPTSTVLLLVAGLAAGSVNALAGGGSLITYPALLATGLPPVAANVTNSIAVCPGYLAAVFGSRADLVGQRRRTVGLLPTAVLGTLAGTALLLLSPASTFEAVVPYLVILAALMLAFQSRIRRWVGQPHTLSAARQSVLLHVLVGVGCVYGGYFGAALGVMLVAGLALVLPESLARVSAVKNVLSALVGLVTVLVYGLVAPVSWISVAVLAPTAIIGGFLGARLARRLPQPILRAFIVCYGLIVGGYLLVA</sequence>
<evidence type="ECO:0000256" key="4">
    <source>
        <dbReference type="ARBA" id="ARBA00022475"/>
    </source>
</evidence>
<dbReference type="PANTHER" id="PTHR30269">
    <property type="entry name" value="TRANSMEMBRANE PROTEIN YFCA"/>
    <property type="match status" value="1"/>
</dbReference>
<keyword evidence="3" id="KW-0813">Transport</keyword>
<evidence type="ECO:0000256" key="6">
    <source>
        <dbReference type="ARBA" id="ARBA00022989"/>
    </source>
</evidence>
<feature type="transmembrane region" description="Helical" evidence="8">
    <location>
        <begin position="232"/>
        <end position="250"/>
    </location>
</feature>
<keyword evidence="6 8" id="KW-1133">Transmembrane helix</keyword>
<keyword evidence="4 8" id="KW-1003">Cell membrane</keyword>
<dbReference type="AlphaFoldDB" id="A0A543ARI3"/>
<evidence type="ECO:0000256" key="1">
    <source>
        <dbReference type="ARBA" id="ARBA00004651"/>
    </source>
</evidence>
<keyword evidence="5 8" id="KW-0812">Transmembrane</keyword>
<dbReference type="RefSeq" id="WP_142034878.1">
    <property type="nucleotide sequence ID" value="NZ_JBHTGS010000001.1"/>
</dbReference>
<reference evidence="9 10" key="1">
    <citation type="submission" date="2019-06" db="EMBL/GenBank/DDBJ databases">
        <title>Sequencing the genomes of 1000 actinobacteria strains.</title>
        <authorList>
            <person name="Klenk H.-P."/>
        </authorList>
    </citation>
    <scope>NUCLEOTIDE SEQUENCE [LARGE SCALE GENOMIC DNA]</scope>
    <source>
        <strain evidence="9 10">DSM 45928</strain>
    </source>
</reference>
<dbReference type="PANTHER" id="PTHR30269:SF0">
    <property type="entry name" value="MEMBRANE TRANSPORTER PROTEIN YFCA-RELATED"/>
    <property type="match status" value="1"/>
</dbReference>
<dbReference type="InterPro" id="IPR052017">
    <property type="entry name" value="TSUP"/>
</dbReference>
<dbReference type="Proteomes" id="UP000317043">
    <property type="component" value="Unassembled WGS sequence"/>
</dbReference>
<evidence type="ECO:0000313" key="10">
    <source>
        <dbReference type="Proteomes" id="UP000317043"/>
    </source>
</evidence>
<comment type="caution">
    <text evidence="9">The sequence shown here is derived from an EMBL/GenBank/DDBJ whole genome shotgun (WGS) entry which is preliminary data.</text>
</comment>
<comment type="subcellular location">
    <subcellularLocation>
        <location evidence="1 8">Cell membrane</location>
        <topology evidence="1 8">Multi-pass membrane protein</topology>
    </subcellularLocation>
</comment>
<accession>A0A543ARI3</accession>
<dbReference type="GO" id="GO:0005886">
    <property type="term" value="C:plasma membrane"/>
    <property type="evidence" value="ECO:0007669"/>
    <property type="project" value="UniProtKB-SubCell"/>
</dbReference>
<proteinExistence type="inferred from homology"/>
<organism evidence="9 10">
    <name type="scientific">Stackebrandtia endophytica</name>
    <dbReference type="NCBI Taxonomy" id="1496996"/>
    <lineage>
        <taxon>Bacteria</taxon>
        <taxon>Bacillati</taxon>
        <taxon>Actinomycetota</taxon>
        <taxon>Actinomycetes</taxon>
        <taxon>Glycomycetales</taxon>
        <taxon>Glycomycetaceae</taxon>
        <taxon>Stackebrandtia</taxon>
    </lineage>
</organism>
<evidence type="ECO:0000256" key="5">
    <source>
        <dbReference type="ARBA" id="ARBA00022692"/>
    </source>
</evidence>
<feature type="transmembrane region" description="Helical" evidence="8">
    <location>
        <begin position="45"/>
        <end position="63"/>
    </location>
</feature>
<evidence type="ECO:0000256" key="2">
    <source>
        <dbReference type="ARBA" id="ARBA00009142"/>
    </source>
</evidence>
<dbReference type="InParanoid" id="A0A543ARI3"/>
<dbReference type="InterPro" id="IPR002781">
    <property type="entry name" value="TM_pro_TauE-like"/>
</dbReference>
<dbReference type="Pfam" id="PF01925">
    <property type="entry name" value="TauE"/>
    <property type="match status" value="1"/>
</dbReference>
<gene>
    <name evidence="9" type="ORF">FB566_0688</name>
</gene>
<evidence type="ECO:0000256" key="7">
    <source>
        <dbReference type="ARBA" id="ARBA00023136"/>
    </source>
</evidence>
<keyword evidence="10" id="KW-1185">Reference proteome</keyword>
<protein>
    <recommendedName>
        <fullName evidence="8">Probable membrane transporter protein</fullName>
    </recommendedName>
</protein>
<feature type="transmembrane region" description="Helical" evidence="8">
    <location>
        <begin position="138"/>
        <end position="167"/>
    </location>
</feature>